<evidence type="ECO:0000256" key="1">
    <source>
        <dbReference type="SAM" id="MobiDB-lite"/>
    </source>
</evidence>
<feature type="transmembrane region" description="Helical" evidence="2">
    <location>
        <begin position="50"/>
        <end position="73"/>
    </location>
</feature>
<name>A0A2Z3YPK7_9CORY</name>
<dbReference type="AlphaFoldDB" id="A0A2Z3YPK7"/>
<dbReference type="KEGG" id="cpre:Csp1_17990"/>
<evidence type="ECO:0000256" key="2">
    <source>
        <dbReference type="SAM" id="Phobius"/>
    </source>
</evidence>
<dbReference type="RefSeq" id="WP_110481588.1">
    <property type="nucleotide sequence ID" value="NZ_CP024988.1"/>
</dbReference>
<evidence type="ECO:0000313" key="4">
    <source>
        <dbReference type="EMBL" id="AWT26578.1"/>
    </source>
</evidence>
<dbReference type="EMBL" id="CP024988">
    <property type="protein sequence ID" value="AWT26578.1"/>
    <property type="molecule type" value="Genomic_DNA"/>
</dbReference>
<feature type="transmembrane region" description="Helical" evidence="2">
    <location>
        <begin position="257"/>
        <end position="283"/>
    </location>
</feature>
<keyword evidence="2" id="KW-0812">Transmembrane</keyword>
<dbReference type="Proteomes" id="UP000247696">
    <property type="component" value="Chromosome"/>
</dbReference>
<evidence type="ECO:0000313" key="5">
    <source>
        <dbReference type="Proteomes" id="UP000247696"/>
    </source>
</evidence>
<feature type="domain" description="Phage shock protein PspC N-terminal" evidence="3">
    <location>
        <begin position="26"/>
        <end position="74"/>
    </location>
</feature>
<dbReference type="OrthoDB" id="3208990at2"/>
<sequence>MDDNLENQFRRMWDSRPRRLPRDQSPHSWLFGVCEGIAVRYQISPVLVRVVLGLSVFLGGLGLWVYLAALLVFPRYGVPLSPAEILMKNVTDPRYAVDRKVGVRTGLVVVVMLVLGGLGSSGVTLGGVLGGALVTGVVWWLLHQRLPEPPGDLTGHGTTEARAGATGSAADPVTAVPDLGSLTPADGFAPPRTTPPSWDPLGAAPFAWDLPDPPDPGPGTGQSGGTAEADPGGPGSRAAGTGTTGSRTRRPGPWRRLVRTVLAGVTLVAAAGVVVVVALWAGVGRDSGTADTPDGATMTRSFTGSAVQVPDLDRDRTVEALFSDVVVDLTGVEFPADRDRAVLTLDSRFSSVRLEIPESTAGPAYRIRVNCTDVKLSDIDCDSTATVEVRSTGGGRGGASAGTRPGQDATSPGVRELTLDLRATASELRMRQHPTD</sequence>
<accession>A0A2Z3YPK7</accession>
<reference evidence="5" key="1">
    <citation type="submission" date="2017-11" db="EMBL/GenBank/DDBJ databases">
        <title>Otitis media/interna in a cat caused by the recently described species Corynebacterium provencense.</title>
        <authorList>
            <person name="Kittl S."/>
            <person name="Brodard I."/>
            <person name="Rychener L."/>
            <person name="Jores J."/>
            <person name="Roosje P."/>
            <person name="Gobeli Brawand S."/>
        </authorList>
    </citation>
    <scope>NUCLEOTIDE SEQUENCE [LARGE SCALE GENOMIC DNA]</scope>
    <source>
        <strain evidence="5">17KM38</strain>
    </source>
</reference>
<feature type="compositionally biased region" description="Low complexity" evidence="1">
    <location>
        <begin position="236"/>
        <end position="246"/>
    </location>
</feature>
<keyword evidence="2" id="KW-0472">Membrane</keyword>
<keyword evidence="5" id="KW-1185">Reference proteome</keyword>
<proteinExistence type="predicted"/>
<dbReference type="InterPro" id="IPR007168">
    <property type="entry name" value="Phageshock_PspC_N"/>
</dbReference>
<dbReference type="Pfam" id="PF04024">
    <property type="entry name" value="PspC"/>
    <property type="match status" value="1"/>
</dbReference>
<feature type="region of interest" description="Disordered" evidence="1">
    <location>
        <begin position="149"/>
        <end position="252"/>
    </location>
</feature>
<keyword evidence="2" id="KW-1133">Transmembrane helix</keyword>
<organism evidence="4 5">
    <name type="scientific">Corynebacterium provencense</name>
    <dbReference type="NCBI Taxonomy" id="1737425"/>
    <lineage>
        <taxon>Bacteria</taxon>
        <taxon>Bacillati</taxon>
        <taxon>Actinomycetota</taxon>
        <taxon>Actinomycetes</taxon>
        <taxon>Mycobacteriales</taxon>
        <taxon>Corynebacteriaceae</taxon>
        <taxon>Corynebacterium</taxon>
    </lineage>
</organism>
<protein>
    <recommendedName>
        <fullName evidence="3">Phage shock protein PspC N-terminal domain-containing protein</fullName>
    </recommendedName>
</protein>
<feature type="region of interest" description="Disordered" evidence="1">
    <location>
        <begin position="388"/>
        <end position="415"/>
    </location>
</feature>
<feature type="transmembrane region" description="Helical" evidence="2">
    <location>
        <begin position="124"/>
        <end position="142"/>
    </location>
</feature>
<dbReference type="STRING" id="1737425.GCA_900049755_02727"/>
<evidence type="ECO:0000259" key="3">
    <source>
        <dbReference type="Pfam" id="PF04024"/>
    </source>
</evidence>
<gene>
    <name evidence="4" type="ORF">Csp1_17990</name>
</gene>